<evidence type="ECO:0000313" key="2">
    <source>
        <dbReference type="Proteomes" id="UP000499080"/>
    </source>
</evidence>
<name>A0A4Y2DGG1_ARAVE</name>
<dbReference type="AlphaFoldDB" id="A0A4Y2DGG1"/>
<protein>
    <submittedName>
        <fullName evidence="1">Uncharacterized protein</fullName>
    </submittedName>
</protein>
<proteinExistence type="predicted"/>
<evidence type="ECO:0000313" key="1">
    <source>
        <dbReference type="EMBL" id="GBM14944.1"/>
    </source>
</evidence>
<dbReference type="EMBL" id="BGPR01000352">
    <property type="protein sequence ID" value="GBM14944.1"/>
    <property type="molecule type" value="Genomic_DNA"/>
</dbReference>
<comment type="caution">
    <text evidence="1">The sequence shown here is derived from an EMBL/GenBank/DDBJ whole genome shotgun (WGS) entry which is preliminary data.</text>
</comment>
<sequence length="97" mass="11016">MESRTATYTSCSVHLSWASSAETVRSSHITTTSNSSHSYLPSEAYITRTERRPMLIVICFRGHKEMPLAKKFVASDRSDKMTEIVNCIQPVSKCTRW</sequence>
<reference evidence="1 2" key="1">
    <citation type="journal article" date="2019" name="Sci. Rep.">
        <title>Orb-weaving spider Araneus ventricosus genome elucidates the spidroin gene catalogue.</title>
        <authorList>
            <person name="Kono N."/>
            <person name="Nakamura H."/>
            <person name="Ohtoshi R."/>
            <person name="Moran D.A.P."/>
            <person name="Shinohara A."/>
            <person name="Yoshida Y."/>
            <person name="Fujiwara M."/>
            <person name="Mori M."/>
            <person name="Tomita M."/>
            <person name="Arakawa K."/>
        </authorList>
    </citation>
    <scope>NUCLEOTIDE SEQUENCE [LARGE SCALE GENOMIC DNA]</scope>
</reference>
<keyword evidence="2" id="KW-1185">Reference proteome</keyword>
<accession>A0A4Y2DGG1</accession>
<gene>
    <name evidence="1" type="ORF">AVEN_116596_1</name>
</gene>
<dbReference type="Proteomes" id="UP000499080">
    <property type="component" value="Unassembled WGS sequence"/>
</dbReference>
<organism evidence="1 2">
    <name type="scientific">Araneus ventricosus</name>
    <name type="common">Orbweaver spider</name>
    <name type="synonym">Epeira ventricosa</name>
    <dbReference type="NCBI Taxonomy" id="182803"/>
    <lineage>
        <taxon>Eukaryota</taxon>
        <taxon>Metazoa</taxon>
        <taxon>Ecdysozoa</taxon>
        <taxon>Arthropoda</taxon>
        <taxon>Chelicerata</taxon>
        <taxon>Arachnida</taxon>
        <taxon>Araneae</taxon>
        <taxon>Araneomorphae</taxon>
        <taxon>Entelegynae</taxon>
        <taxon>Araneoidea</taxon>
        <taxon>Araneidae</taxon>
        <taxon>Araneus</taxon>
    </lineage>
</organism>